<keyword evidence="1" id="KW-1133">Transmembrane helix</keyword>
<sequence>MENRMMSVGIVAIIAGLVVIVYPPIIAWIVGLALIVYGIMRLV</sequence>
<keyword evidence="1" id="KW-0472">Membrane</keyword>
<evidence type="ECO:0000256" key="1">
    <source>
        <dbReference type="SAM" id="Phobius"/>
    </source>
</evidence>
<protein>
    <recommendedName>
        <fullName evidence="4">DUF3096 domain-containing protein</fullName>
    </recommendedName>
</protein>
<feature type="transmembrane region" description="Helical" evidence="1">
    <location>
        <begin position="6"/>
        <end position="39"/>
    </location>
</feature>
<dbReference type="RefSeq" id="WP_281177916.1">
    <property type="nucleotide sequence ID" value="NZ_LWMW01000004.1"/>
</dbReference>
<evidence type="ECO:0000313" key="3">
    <source>
        <dbReference type="Proteomes" id="UP000077275"/>
    </source>
</evidence>
<evidence type="ECO:0008006" key="4">
    <source>
        <dbReference type="Google" id="ProtNLM"/>
    </source>
</evidence>
<proteinExistence type="predicted"/>
<keyword evidence="1" id="KW-0812">Transmembrane</keyword>
<dbReference type="PATRIC" id="fig|47311.3.peg.10"/>
<keyword evidence="3" id="KW-1185">Reference proteome</keyword>
<dbReference type="AlphaFoldDB" id="A0A166FM13"/>
<evidence type="ECO:0000313" key="2">
    <source>
        <dbReference type="EMBL" id="KZX17819.1"/>
    </source>
</evidence>
<comment type="caution">
    <text evidence="2">The sequence shown here is derived from an EMBL/GenBank/DDBJ whole genome shotgun (WGS) entry which is preliminary data.</text>
</comment>
<gene>
    <name evidence="2" type="ORF">MBCUT_00080</name>
</gene>
<accession>A0A166FM13</accession>
<organism evidence="2 3">
    <name type="scientific">Methanobrevibacter cuticularis</name>
    <dbReference type="NCBI Taxonomy" id="47311"/>
    <lineage>
        <taxon>Archaea</taxon>
        <taxon>Methanobacteriati</taxon>
        <taxon>Methanobacteriota</taxon>
        <taxon>Methanomada group</taxon>
        <taxon>Methanobacteria</taxon>
        <taxon>Methanobacteriales</taxon>
        <taxon>Methanobacteriaceae</taxon>
        <taxon>Methanobrevibacter</taxon>
    </lineage>
</organism>
<reference evidence="2 3" key="1">
    <citation type="submission" date="2016-04" db="EMBL/GenBank/DDBJ databases">
        <title>Genome sequence of Methanobrevibacter cuticularis DSM 11139.</title>
        <authorList>
            <person name="Poehlein A."/>
            <person name="Seedorf H."/>
            <person name="Daniel R."/>
        </authorList>
    </citation>
    <scope>NUCLEOTIDE SEQUENCE [LARGE SCALE GENOMIC DNA]</scope>
    <source>
        <strain evidence="2 3">DSM 11139</strain>
    </source>
</reference>
<dbReference type="EMBL" id="LWMW01000004">
    <property type="protein sequence ID" value="KZX17819.1"/>
    <property type="molecule type" value="Genomic_DNA"/>
</dbReference>
<dbReference type="Proteomes" id="UP000077275">
    <property type="component" value="Unassembled WGS sequence"/>
</dbReference>
<name>A0A166FM13_9EURY</name>